<dbReference type="Gene3D" id="1.10.510.10">
    <property type="entry name" value="Transferase(Phosphotransferase) domain 1"/>
    <property type="match status" value="1"/>
</dbReference>
<feature type="binding site" evidence="7">
    <location>
        <position position="241"/>
    </location>
    <ligand>
        <name>ATP</name>
        <dbReference type="ChEBI" id="CHEBI:30616"/>
    </ligand>
</feature>
<dbReference type="InterPro" id="IPR000719">
    <property type="entry name" value="Prot_kinase_dom"/>
</dbReference>
<accession>A0A2P6TMW1</accession>
<keyword evidence="3" id="KW-0808">Transferase</keyword>
<dbReference type="Proteomes" id="UP000239899">
    <property type="component" value="Unassembled WGS sequence"/>
</dbReference>
<dbReference type="CDD" id="cd05123">
    <property type="entry name" value="STKc_AGC"/>
    <property type="match status" value="1"/>
</dbReference>
<sequence>MPGTKQLNPFAHSFVPPSGPALAPPADRLAAIRLGGGAVPDRAAAADRGGPIPDAGFALWSGCASHRLTGAVRQSHQDEVAEEGDLELEPHFQEDEEERSGSEARRASTCSSTEASPHTSFVGPSPLPSPAKPSPVALTGGLHIAVAAAAAAGNAKAAGLLAQTEDPPSSFKAAAETAALAASTEVVTYVETEASAELASTSGRRRLGPNDFEMLRIVGQGAFGKVFQVRKRDTSEIFAMKVMRKDRILERDHKDYVRAERDVLTSVLHPYIVTLRYSFQTPKKLYLTPKKLYLVLDFINGGHLFFQLYRQGTFDEALARLYTAEIVLAIAHLHSLGFVHRDLKPENVLLDSEGHVRITDFGLAKGNVSDAEHERTNSFIGTMEYMAPEVITGRGHGKAVDWWSVGILLYEMLNGMPPFRAKGRTQLQKLITAAKFKLPSYLSSEVQSLVKGLLQKEPAKRLGYGPSGSADVMGHPFFKGMDWRKLEARQIISPFRPNVRSIESIDNFDKIWTDLPPTDSPCATPRESSLQDHMFENFTYCAESFLAVAVRSEEGSAGATGGLLMKTIAE</sequence>
<comment type="caution">
    <text evidence="11">The sequence shown here is derived from an EMBL/GenBank/DDBJ whole genome shotgun (WGS) entry which is preliminary data.</text>
</comment>
<dbReference type="PANTHER" id="PTHR24351">
    <property type="entry name" value="RIBOSOMAL PROTEIN S6 KINASE"/>
    <property type="match status" value="1"/>
</dbReference>
<feature type="domain" description="Protein kinase" evidence="9">
    <location>
        <begin position="212"/>
        <end position="478"/>
    </location>
</feature>
<dbReference type="GO" id="GO:0004674">
    <property type="term" value="F:protein serine/threonine kinase activity"/>
    <property type="evidence" value="ECO:0007669"/>
    <property type="project" value="UniProtKB-KW"/>
</dbReference>
<dbReference type="Gene3D" id="3.30.200.20">
    <property type="entry name" value="Phosphorylase Kinase, domain 1"/>
    <property type="match status" value="1"/>
</dbReference>
<evidence type="ECO:0000259" key="9">
    <source>
        <dbReference type="PROSITE" id="PS50011"/>
    </source>
</evidence>
<evidence type="ECO:0000313" key="12">
    <source>
        <dbReference type="Proteomes" id="UP000239899"/>
    </source>
</evidence>
<keyword evidence="5" id="KW-0418">Kinase</keyword>
<keyword evidence="12" id="KW-1185">Reference proteome</keyword>
<feature type="compositionally biased region" description="Polar residues" evidence="8">
    <location>
        <begin position="109"/>
        <end position="119"/>
    </location>
</feature>
<keyword evidence="6 7" id="KW-0067">ATP-binding</keyword>
<dbReference type="InterPro" id="IPR011009">
    <property type="entry name" value="Kinase-like_dom_sf"/>
</dbReference>
<dbReference type="PROSITE" id="PS50011">
    <property type="entry name" value="PROTEIN_KINASE_DOM"/>
    <property type="match status" value="1"/>
</dbReference>
<dbReference type="PROSITE" id="PS00107">
    <property type="entry name" value="PROTEIN_KINASE_ATP"/>
    <property type="match status" value="1"/>
</dbReference>
<dbReference type="FunFam" id="1.10.510.10:FF:000008">
    <property type="entry name" value="Non-specific serine/threonine protein kinase"/>
    <property type="match status" value="1"/>
</dbReference>
<protein>
    <submittedName>
        <fullName evidence="11">Serine threonine-kinase 2 19-like isoform B</fullName>
    </submittedName>
</protein>
<feature type="domain" description="AGC-kinase C-terminal" evidence="10">
    <location>
        <begin position="479"/>
        <end position="550"/>
    </location>
</feature>
<dbReference type="PROSITE" id="PS51285">
    <property type="entry name" value="AGC_KINASE_CTER"/>
    <property type="match status" value="1"/>
</dbReference>
<dbReference type="Pfam" id="PF00433">
    <property type="entry name" value="Pkinase_C"/>
    <property type="match status" value="1"/>
</dbReference>
<evidence type="ECO:0000256" key="7">
    <source>
        <dbReference type="PROSITE-ProRule" id="PRU10141"/>
    </source>
</evidence>
<dbReference type="SMART" id="SM00133">
    <property type="entry name" value="S_TK_X"/>
    <property type="match status" value="1"/>
</dbReference>
<dbReference type="SUPFAM" id="SSF56112">
    <property type="entry name" value="Protein kinase-like (PK-like)"/>
    <property type="match status" value="1"/>
</dbReference>
<dbReference type="OrthoDB" id="63267at2759"/>
<keyword evidence="2" id="KW-0597">Phosphoprotein</keyword>
<evidence type="ECO:0000256" key="2">
    <source>
        <dbReference type="ARBA" id="ARBA00022553"/>
    </source>
</evidence>
<dbReference type="STRING" id="3076.A0A2P6TMW1"/>
<evidence type="ECO:0000256" key="8">
    <source>
        <dbReference type="SAM" id="MobiDB-lite"/>
    </source>
</evidence>
<dbReference type="InterPro" id="IPR017441">
    <property type="entry name" value="Protein_kinase_ATP_BS"/>
</dbReference>
<dbReference type="InterPro" id="IPR000961">
    <property type="entry name" value="AGC-kinase_C"/>
</dbReference>
<dbReference type="InterPro" id="IPR017892">
    <property type="entry name" value="Pkinase_C"/>
</dbReference>
<dbReference type="EMBL" id="LHPG02000011">
    <property type="protein sequence ID" value="PRW45660.1"/>
    <property type="molecule type" value="Genomic_DNA"/>
</dbReference>
<evidence type="ECO:0000256" key="6">
    <source>
        <dbReference type="ARBA" id="ARBA00022840"/>
    </source>
</evidence>
<organism evidence="11 12">
    <name type="scientific">Chlorella sorokiniana</name>
    <name type="common">Freshwater green alga</name>
    <dbReference type="NCBI Taxonomy" id="3076"/>
    <lineage>
        <taxon>Eukaryota</taxon>
        <taxon>Viridiplantae</taxon>
        <taxon>Chlorophyta</taxon>
        <taxon>core chlorophytes</taxon>
        <taxon>Trebouxiophyceae</taxon>
        <taxon>Chlorellales</taxon>
        <taxon>Chlorellaceae</taxon>
        <taxon>Chlorella clade</taxon>
        <taxon>Chlorella</taxon>
    </lineage>
</organism>
<keyword evidence="1" id="KW-0723">Serine/threonine-protein kinase</keyword>
<feature type="region of interest" description="Disordered" evidence="8">
    <location>
        <begin position="74"/>
        <end position="134"/>
    </location>
</feature>
<reference evidence="11 12" key="1">
    <citation type="journal article" date="2018" name="Plant J.">
        <title>Genome sequences of Chlorella sorokiniana UTEX 1602 and Micractinium conductrix SAG 241.80: implications to maltose excretion by a green alga.</title>
        <authorList>
            <person name="Arriola M.B."/>
            <person name="Velmurugan N."/>
            <person name="Zhang Y."/>
            <person name="Plunkett M.H."/>
            <person name="Hondzo H."/>
            <person name="Barney B.M."/>
        </authorList>
    </citation>
    <scope>NUCLEOTIDE SEQUENCE [LARGE SCALE GENOMIC DNA]</scope>
    <source>
        <strain evidence="12">UTEX 1602</strain>
    </source>
</reference>
<dbReference type="SMART" id="SM00220">
    <property type="entry name" value="S_TKc"/>
    <property type="match status" value="1"/>
</dbReference>
<dbReference type="InterPro" id="IPR045270">
    <property type="entry name" value="STKc_AGC"/>
</dbReference>
<feature type="region of interest" description="Disordered" evidence="8">
    <location>
        <begin position="1"/>
        <end position="23"/>
    </location>
</feature>
<dbReference type="GO" id="GO:0005524">
    <property type="term" value="F:ATP binding"/>
    <property type="evidence" value="ECO:0007669"/>
    <property type="project" value="UniProtKB-UniRule"/>
</dbReference>
<evidence type="ECO:0000313" key="11">
    <source>
        <dbReference type="EMBL" id="PRW45660.1"/>
    </source>
</evidence>
<evidence type="ECO:0000256" key="1">
    <source>
        <dbReference type="ARBA" id="ARBA00022527"/>
    </source>
</evidence>
<name>A0A2P6TMW1_CHLSO</name>
<keyword evidence="4 7" id="KW-0547">Nucleotide-binding</keyword>
<dbReference type="PROSITE" id="PS00108">
    <property type="entry name" value="PROTEIN_KINASE_ST"/>
    <property type="match status" value="1"/>
</dbReference>
<proteinExistence type="predicted"/>
<evidence type="ECO:0000259" key="10">
    <source>
        <dbReference type="PROSITE" id="PS51285"/>
    </source>
</evidence>
<evidence type="ECO:0000256" key="3">
    <source>
        <dbReference type="ARBA" id="ARBA00022679"/>
    </source>
</evidence>
<dbReference type="AlphaFoldDB" id="A0A2P6TMW1"/>
<feature type="compositionally biased region" description="Basic and acidic residues" evidence="8">
    <location>
        <begin position="88"/>
        <end position="106"/>
    </location>
</feature>
<dbReference type="InterPro" id="IPR008271">
    <property type="entry name" value="Ser/Thr_kinase_AS"/>
</dbReference>
<evidence type="ECO:0000256" key="5">
    <source>
        <dbReference type="ARBA" id="ARBA00022777"/>
    </source>
</evidence>
<evidence type="ECO:0000256" key="4">
    <source>
        <dbReference type="ARBA" id="ARBA00022741"/>
    </source>
</evidence>
<dbReference type="Pfam" id="PF00069">
    <property type="entry name" value="Pkinase"/>
    <property type="match status" value="1"/>
</dbReference>
<gene>
    <name evidence="11" type="ORF">C2E21_5807</name>
</gene>